<dbReference type="PROSITE" id="PS50084">
    <property type="entry name" value="KH_TYPE_1"/>
    <property type="match status" value="1"/>
</dbReference>
<organism evidence="7 8">
    <name type="scientific">Oryza sativa subsp. japonica</name>
    <name type="common">Rice</name>
    <dbReference type="NCBI Taxonomy" id="39947"/>
    <lineage>
        <taxon>Eukaryota</taxon>
        <taxon>Viridiplantae</taxon>
        <taxon>Streptophyta</taxon>
        <taxon>Embryophyta</taxon>
        <taxon>Tracheophyta</taxon>
        <taxon>Spermatophyta</taxon>
        <taxon>Magnoliopsida</taxon>
        <taxon>Liliopsida</taxon>
        <taxon>Poales</taxon>
        <taxon>Poaceae</taxon>
        <taxon>BOP clade</taxon>
        <taxon>Oryzoideae</taxon>
        <taxon>Oryzeae</taxon>
        <taxon>Oryzinae</taxon>
        <taxon>Oryza</taxon>
        <taxon>Oryza sativa</taxon>
    </lineage>
</organism>
<feature type="domain" description="K Homology" evidence="6">
    <location>
        <begin position="601"/>
        <end position="667"/>
    </location>
</feature>
<evidence type="ECO:0000313" key="7">
    <source>
        <dbReference type="EMBL" id="AAL58282.1"/>
    </source>
</evidence>
<dbReference type="SMART" id="SM00322">
    <property type="entry name" value="KH"/>
    <property type="match status" value="1"/>
</dbReference>
<protein>
    <submittedName>
        <fullName evidence="7">Membrane-associated protein</fullName>
    </submittedName>
</protein>
<accession>Q8W3E6</accession>
<keyword evidence="2" id="KW-0809">Transit peptide</keyword>
<feature type="repeat" description="PPR" evidence="4">
    <location>
        <begin position="195"/>
        <end position="229"/>
    </location>
</feature>
<dbReference type="NCBIfam" id="TIGR00756">
    <property type="entry name" value="PPR"/>
    <property type="match status" value="8"/>
</dbReference>
<dbReference type="InterPro" id="IPR002885">
    <property type="entry name" value="PPR_rpt"/>
</dbReference>
<dbReference type="Pfam" id="PF13041">
    <property type="entry name" value="PPR_2"/>
    <property type="match status" value="3"/>
</dbReference>
<dbReference type="PROSITE" id="PS51375">
    <property type="entry name" value="PPR"/>
    <property type="match status" value="9"/>
</dbReference>
<evidence type="ECO:0000256" key="3">
    <source>
        <dbReference type="PROSITE-ProRule" id="PRU00117"/>
    </source>
</evidence>
<dbReference type="InterPro" id="IPR004087">
    <property type="entry name" value="KH_dom"/>
</dbReference>
<feature type="compositionally biased region" description="Gly residues" evidence="5">
    <location>
        <begin position="20"/>
        <end position="30"/>
    </location>
</feature>
<proteinExistence type="predicted"/>
<dbReference type="AlphaFoldDB" id="Q8W3E6"/>
<feature type="repeat" description="PPR" evidence="4">
    <location>
        <begin position="347"/>
        <end position="381"/>
    </location>
</feature>
<evidence type="ECO:0000256" key="4">
    <source>
        <dbReference type="PROSITE-ProRule" id="PRU00708"/>
    </source>
</evidence>
<sequence>MARRAASRAVGALRSDGSIQGRGGRAGGSGAEDARHVFDELLRRGRGASIYGLNRALADVARHSPAAAVSRYNRMARAGADEVTPDLCTYGILIGCCCRAGRLDLGFAALGNVIKKGFRVEAITFTPLLKGLCADKRTSDAMDIVLRRMTELGCIPNVFSYNNLLNGLCDENRSQEALELLHMMADDRGGGSPPDVVSYTTVINGFFKEGDSDKAYSTYHEMLDRGILPDVVTYSSIIAALCKGQAMDKPWSHCKEGRVIESEKLFDLMVRIGVKPDIITYSTLIDGYCLAGKMDEAMKLLSGMVSVGLKPNTVTYSTLINGYCKISRMEDALVLFKEMESSGVSPDIITYNIILQGLFQTRRTAAAKELYVRITESGTQIELSTYNIILHGLCKNKLTDDALQMFQNLCLMDLKLEARTFNIMIDALLKVGRNDEAKDLFVAFSSNGLVPNYWTYRLMAENIIGQGLLEELDQLFLSMEDNGCTVDSGMLNFIVRELLQRGVVVVVSGESATTPPPTLKILTCGITVNPFSKTCGITVNPFSKPIVQTGACGQVKEVGKNASEERLIVVSSQEIPDDPVSPTIEALILLHSKASTLAENHQLTTRLVVPSNKVGCILGEGGKVITEMRRRTGAEIRVYSKADKPKYLSFDEELVQHISLILVDRHAGRAHLLSHQLLTAIYVLVLNRSIVVAEVKNNHGTAACWALAAISYNRTNFSDLLVSHWFIIKASVFSFTLGLQNLRTGPAHDPYTVYPVEYFSKREYPSGSSKVAPSASYERYAATTRLPNGELPSSISPGADYMSCRSYLDQVPTDRYSNRVTLQLGLSRAGNSNVQQLGITRAGNSNAYDYTEAAEQIHGREDYRRLSGLTGYPGGSSNCGFQIVNWSLSLVLVISGARVKLHEAHPGSSESIVEIQGIPDQVKAAQSLLQGFIGASSNSRQAPQSSRMAHYF</sequence>
<dbReference type="Gene3D" id="3.30.310.210">
    <property type="match status" value="1"/>
</dbReference>
<dbReference type="Gene3D" id="3.30.1370.10">
    <property type="entry name" value="K Homology domain, type 1"/>
    <property type="match status" value="1"/>
</dbReference>
<name>Q8W3E6_ORYSJ</name>
<feature type="region of interest" description="Disordered" evidence="5">
    <location>
        <begin position="1"/>
        <end position="31"/>
    </location>
</feature>
<dbReference type="SUPFAM" id="SSF54791">
    <property type="entry name" value="Eukaryotic type KH-domain (KH-domain type I)"/>
    <property type="match status" value="1"/>
</dbReference>
<keyword evidence="3" id="KW-0694">RNA-binding</keyword>
<feature type="repeat" description="PPR" evidence="4">
    <location>
        <begin position="417"/>
        <end position="451"/>
    </location>
</feature>
<feature type="repeat" description="PPR" evidence="4">
    <location>
        <begin position="382"/>
        <end position="416"/>
    </location>
</feature>
<feature type="repeat" description="PPR" evidence="4">
    <location>
        <begin position="121"/>
        <end position="156"/>
    </location>
</feature>
<evidence type="ECO:0000256" key="1">
    <source>
        <dbReference type="ARBA" id="ARBA00022737"/>
    </source>
</evidence>
<reference evidence="8" key="1">
    <citation type="journal article" date="2005" name="Nature">
        <title>The map-based sequence of the rice genome.</title>
        <authorList>
            <consortium name="International rice genome sequencing project (IRGSP)"/>
            <person name="Matsumoto T."/>
            <person name="Wu J."/>
            <person name="Kanamori H."/>
            <person name="Katayose Y."/>
            <person name="Fujisawa M."/>
            <person name="Namiki N."/>
            <person name="Mizuno H."/>
            <person name="Yamamoto K."/>
            <person name="Antonio B.A."/>
            <person name="Baba T."/>
            <person name="Sakata K."/>
            <person name="Nagamura Y."/>
            <person name="Aoki H."/>
            <person name="Arikawa K."/>
            <person name="Arita K."/>
            <person name="Bito T."/>
            <person name="Chiden Y."/>
            <person name="Fujitsuka N."/>
            <person name="Fukunaka R."/>
            <person name="Hamada M."/>
            <person name="Harada C."/>
            <person name="Hayashi A."/>
            <person name="Hijishita S."/>
            <person name="Honda M."/>
            <person name="Hosokawa S."/>
            <person name="Ichikawa Y."/>
            <person name="Idonuma A."/>
            <person name="Iijima M."/>
            <person name="Ikeda M."/>
            <person name="Ikeno M."/>
            <person name="Ito K."/>
            <person name="Ito S."/>
            <person name="Ito T."/>
            <person name="Ito Y."/>
            <person name="Ito Y."/>
            <person name="Iwabuchi A."/>
            <person name="Kamiya K."/>
            <person name="Karasawa W."/>
            <person name="Kurita K."/>
            <person name="Katagiri S."/>
            <person name="Kikuta A."/>
            <person name="Kobayashi H."/>
            <person name="Kobayashi N."/>
            <person name="Machita K."/>
            <person name="Maehara T."/>
            <person name="Masukawa M."/>
            <person name="Mizubayashi T."/>
            <person name="Mukai Y."/>
            <person name="Nagasaki H."/>
            <person name="Nagata Y."/>
            <person name="Naito S."/>
            <person name="Nakashima M."/>
            <person name="Nakama Y."/>
            <person name="Nakamichi Y."/>
            <person name="Nakamura M."/>
            <person name="Meguro A."/>
            <person name="Negishi M."/>
            <person name="Ohta I."/>
            <person name="Ohta T."/>
            <person name="Okamoto M."/>
            <person name="Ono N."/>
            <person name="Saji S."/>
            <person name="Sakaguchi M."/>
            <person name="Sakai K."/>
            <person name="Shibata M."/>
            <person name="Shimokawa T."/>
            <person name="Song J."/>
            <person name="Takazaki Y."/>
            <person name="Terasawa K."/>
            <person name="Tsugane M."/>
            <person name="Tsuji K."/>
            <person name="Ueda S."/>
            <person name="Waki K."/>
            <person name="Yamagata H."/>
            <person name="Yamamoto M."/>
            <person name="Yamamoto S."/>
            <person name="Yamane H."/>
            <person name="Yoshiki S."/>
            <person name="Yoshihara R."/>
            <person name="Yukawa K."/>
            <person name="Zhong H."/>
            <person name="Yano M."/>
            <person name="Yuan Q."/>
            <person name="Ouyang S."/>
            <person name="Liu J."/>
            <person name="Jones K.M."/>
            <person name="Gansberger K."/>
            <person name="Moffat K."/>
            <person name="Hill J."/>
            <person name="Bera J."/>
            <person name="Fadrosh D."/>
            <person name="Jin S."/>
            <person name="Johri S."/>
            <person name="Kim M."/>
            <person name="Overton L."/>
            <person name="Reardon M."/>
            <person name="Tsitrin T."/>
            <person name="Vuong H."/>
            <person name="Weaver B."/>
            <person name="Ciecko A."/>
            <person name="Tallon L."/>
            <person name="Jackson J."/>
            <person name="Pai G."/>
            <person name="Aken S.V."/>
            <person name="Utterback T."/>
            <person name="Reidmuller S."/>
            <person name="Feldblyum T."/>
            <person name="Hsiao J."/>
            <person name="Zismann V."/>
            <person name="Iobst S."/>
            <person name="de Vazeille A.R."/>
            <person name="Buell C.R."/>
            <person name="Ying K."/>
            <person name="Li Y."/>
            <person name="Lu T."/>
            <person name="Huang Y."/>
            <person name="Zhao Q."/>
            <person name="Feng Q."/>
            <person name="Zhang L."/>
            <person name="Zhu J."/>
            <person name="Weng Q."/>
            <person name="Mu J."/>
            <person name="Lu Y."/>
            <person name="Fan D."/>
            <person name="Liu Y."/>
            <person name="Guan J."/>
            <person name="Zhang Y."/>
            <person name="Yu S."/>
            <person name="Liu X."/>
            <person name="Zhang Y."/>
            <person name="Hong G."/>
            <person name="Han B."/>
            <person name="Choisne N."/>
            <person name="Demange N."/>
            <person name="Orjeda G."/>
            <person name="Samain S."/>
            <person name="Cattolico L."/>
            <person name="Pelletier E."/>
            <person name="Couloux A."/>
            <person name="Segurens B."/>
            <person name="Wincker P."/>
            <person name="D'Hont A."/>
            <person name="Scarpelli C."/>
            <person name="Weissenbach J."/>
            <person name="Salanoubat M."/>
            <person name="Quetier F."/>
            <person name="Yu Y."/>
            <person name="Kim H.R."/>
            <person name="Rambo T."/>
            <person name="Currie J."/>
            <person name="Collura K."/>
            <person name="Luo M."/>
            <person name="Yang T."/>
            <person name="Ammiraju J.S.S."/>
            <person name="Engler F."/>
            <person name="Soderlund C."/>
            <person name="Wing R.A."/>
            <person name="Palmer L.E."/>
            <person name="de la Bastide M."/>
            <person name="Spiegel L."/>
            <person name="Nascimento L."/>
            <person name="Zutavern T."/>
            <person name="O'Shaughnessy A."/>
            <person name="Dike S."/>
            <person name="Dedhia N."/>
            <person name="Preston R."/>
            <person name="Balija V."/>
            <person name="McCombie W.R."/>
            <person name="Chow T."/>
            <person name="Chen H."/>
            <person name="Chung M."/>
            <person name="Chen C."/>
            <person name="Shaw J."/>
            <person name="Wu H."/>
            <person name="Hsiao K."/>
            <person name="Chao Y."/>
            <person name="Chu M."/>
            <person name="Cheng C."/>
            <person name="Hour A."/>
            <person name="Lee P."/>
            <person name="Lin S."/>
            <person name="Lin Y."/>
            <person name="Liou J."/>
            <person name="Liu S."/>
            <person name="Hsing Y."/>
            <person name="Raghuvanshi S."/>
            <person name="Mohanty A."/>
            <person name="Bharti A.K."/>
            <person name="Gaur A."/>
            <person name="Gupta V."/>
            <person name="Kumar D."/>
            <person name="Ravi V."/>
            <person name="Vij S."/>
            <person name="Kapur A."/>
            <person name="Khurana P."/>
            <person name="Khurana P."/>
            <person name="Khurana J.P."/>
            <person name="Tyagi A.K."/>
            <person name="Gaikwad K."/>
            <person name="Singh A."/>
            <person name="Dalal V."/>
            <person name="Srivastava S."/>
            <person name="Dixit A."/>
            <person name="Pal A.K."/>
            <person name="Ghazi I.A."/>
            <person name="Yadav M."/>
            <person name="Pandit A."/>
            <person name="Bhargava A."/>
            <person name="Sureshbabu K."/>
            <person name="Batra K."/>
            <person name="Sharma T.R."/>
            <person name="Mohapatra T."/>
            <person name="Singh N.K."/>
            <person name="Messing J."/>
            <person name="Nelson A.B."/>
            <person name="Fuks G."/>
            <person name="Kavchok S."/>
            <person name="Keizer G."/>
            <person name="Linton E."/>
            <person name="Llaca V."/>
            <person name="Song R."/>
            <person name="Tanyolac B."/>
            <person name="Young S."/>
            <person name="Ho-Il K."/>
            <person name="Hahn J.H."/>
            <person name="Sangsakoo G."/>
            <person name="Vanavichit A."/>
            <person name="de Mattos Luiz.A.T."/>
            <person name="Zimmer P.D."/>
            <person name="Malone G."/>
            <person name="Dellagostin O."/>
            <person name="de Oliveira A.C."/>
            <person name="Bevan M."/>
            <person name="Bancroft I."/>
            <person name="Minx P."/>
            <person name="Cordum H."/>
            <person name="Wilson R."/>
            <person name="Cheng Z."/>
            <person name="Jin W."/>
            <person name="Jiang J."/>
            <person name="Leong S.A."/>
            <person name="Iwama H."/>
            <person name="Gojobori T."/>
            <person name="Itoh T."/>
            <person name="Niimura Y."/>
            <person name="Fujii Y."/>
            <person name="Habara T."/>
            <person name="Sakai H."/>
            <person name="Sato Y."/>
            <person name="Wilson G."/>
            <person name="Kumar K."/>
            <person name="McCouch S."/>
            <person name="Juretic N."/>
            <person name="Hoen D."/>
            <person name="Wright S."/>
            <person name="Bruskiewich R."/>
            <person name="Bureau T."/>
            <person name="Miyao A."/>
            <person name="Hirochika H."/>
            <person name="Nishikawa T."/>
            <person name="Kadowaki K."/>
            <person name="Sugiura M."/>
            <person name="Burr B."/>
            <person name="Sasaki T."/>
        </authorList>
    </citation>
    <scope>NUCLEOTIDE SEQUENCE [LARGE SCALE GENOMIC DNA]</scope>
    <source>
        <strain evidence="8">cv. Nipponbare</strain>
    </source>
</reference>
<evidence type="ECO:0000313" key="8">
    <source>
        <dbReference type="Proteomes" id="UP000000763"/>
    </source>
</evidence>
<feature type="repeat" description="PPR" evidence="4">
    <location>
        <begin position="86"/>
        <end position="120"/>
    </location>
</feature>
<dbReference type="Gene3D" id="1.25.40.10">
    <property type="entry name" value="Tetratricopeptide repeat domain"/>
    <property type="match status" value="4"/>
</dbReference>
<feature type="repeat" description="PPR" evidence="4">
    <location>
        <begin position="157"/>
        <end position="187"/>
    </location>
</feature>
<dbReference type="PANTHER" id="PTHR47932:SF12">
    <property type="entry name" value="PENTACOTRIPEPTIDE-REPEAT REGION OF PRORP DOMAIN-CONTAINING PROTEIN"/>
    <property type="match status" value="1"/>
</dbReference>
<dbReference type="EMBL" id="AC068923">
    <property type="protein sequence ID" value="AAL58282.1"/>
    <property type="molecule type" value="Genomic_DNA"/>
</dbReference>
<dbReference type="Pfam" id="PF00013">
    <property type="entry name" value="KH_1"/>
    <property type="match status" value="1"/>
</dbReference>
<feature type="repeat" description="PPR" evidence="4">
    <location>
        <begin position="312"/>
        <end position="346"/>
    </location>
</feature>
<gene>
    <name evidence="7" type="primary">OSJNBa0017E08.17</name>
</gene>
<dbReference type="GO" id="GO:0003723">
    <property type="term" value="F:RNA binding"/>
    <property type="evidence" value="ECO:0007669"/>
    <property type="project" value="UniProtKB-UniRule"/>
</dbReference>
<dbReference type="InterPro" id="IPR004088">
    <property type="entry name" value="KH_dom_type_1"/>
</dbReference>
<feature type="repeat" description="PPR" evidence="4">
    <location>
        <begin position="277"/>
        <end position="311"/>
    </location>
</feature>
<dbReference type="Proteomes" id="UP000000763">
    <property type="component" value="Chromosome 10"/>
</dbReference>
<dbReference type="PANTHER" id="PTHR47932">
    <property type="entry name" value="ATPASE EXPRESSION PROTEIN 3"/>
    <property type="match status" value="1"/>
</dbReference>
<dbReference type="InterPro" id="IPR036612">
    <property type="entry name" value="KH_dom_type_1_sf"/>
</dbReference>
<evidence type="ECO:0000256" key="2">
    <source>
        <dbReference type="ARBA" id="ARBA00022946"/>
    </source>
</evidence>
<evidence type="ECO:0000259" key="6">
    <source>
        <dbReference type="SMART" id="SM00322"/>
    </source>
</evidence>
<keyword evidence="1" id="KW-0677">Repeat</keyword>
<dbReference type="Pfam" id="PF12854">
    <property type="entry name" value="PPR_1"/>
    <property type="match status" value="3"/>
</dbReference>
<dbReference type="InterPro" id="IPR011990">
    <property type="entry name" value="TPR-like_helical_dom_sf"/>
</dbReference>
<reference evidence="8" key="2">
    <citation type="journal article" date="2008" name="Nucleic Acids Res.">
        <title>The rice annotation project database (RAP-DB): 2008 update.</title>
        <authorList>
            <consortium name="The rice annotation project (RAP)"/>
        </authorList>
    </citation>
    <scope>GENOME REANNOTATION</scope>
    <source>
        <strain evidence="8">cv. Nipponbare</strain>
    </source>
</reference>
<evidence type="ECO:0000256" key="5">
    <source>
        <dbReference type="SAM" id="MobiDB-lite"/>
    </source>
</evidence>